<dbReference type="Pfam" id="PF00551">
    <property type="entry name" value="Formyl_trans_N"/>
    <property type="match status" value="1"/>
</dbReference>
<dbReference type="HOGENOM" id="CLU_008537_1_0_6"/>
<dbReference type="InterPro" id="IPR001753">
    <property type="entry name" value="Enoyl-CoA_hydra/iso"/>
</dbReference>
<organism evidence="3 4">
    <name type="scientific">Thioalkalivibrio nitratireducens (strain DSM 14787 / UNIQEM 213 / ALEN2)</name>
    <dbReference type="NCBI Taxonomy" id="1255043"/>
    <lineage>
        <taxon>Bacteria</taxon>
        <taxon>Pseudomonadati</taxon>
        <taxon>Pseudomonadota</taxon>
        <taxon>Gammaproteobacteria</taxon>
        <taxon>Chromatiales</taxon>
        <taxon>Ectothiorhodospiraceae</taxon>
        <taxon>Thioalkalivibrio</taxon>
    </lineage>
</organism>
<gene>
    <name evidence="3" type="primary">hoxX [H]</name>
    <name evidence="3" type="ordered locus">TVNIR_1313</name>
</gene>
<dbReference type="InterPro" id="IPR036477">
    <property type="entry name" value="Formyl_transf_N_sf"/>
</dbReference>
<dbReference type="Proteomes" id="UP000010809">
    <property type="component" value="Chromosome"/>
</dbReference>
<dbReference type="CDD" id="cd06558">
    <property type="entry name" value="crotonase-like"/>
    <property type="match status" value="1"/>
</dbReference>
<dbReference type="eggNOG" id="COG1024">
    <property type="taxonomic scope" value="Bacteria"/>
</dbReference>
<dbReference type="CDD" id="cd08650">
    <property type="entry name" value="FMT_core_HypX_N"/>
    <property type="match status" value="1"/>
</dbReference>
<protein>
    <submittedName>
        <fullName evidence="3">Hydrogenase assembly protein HoxX</fullName>
    </submittedName>
</protein>
<dbReference type="SUPFAM" id="SSF52096">
    <property type="entry name" value="ClpP/crotonase"/>
    <property type="match status" value="1"/>
</dbReference>
<reference evidence="3" key="1">
    <citation type="submission" date="2015-12" db="EMBL/GenBank/DDBJ databases">
        <authorList>
            <person name="Tikhonova T.V."/>
            <person name="Pavlov A.R."/>
            <person name="Beletsky A.V."/>
            <person name="Mardanov A.V."/>
            <person name="Sorokin D.Y."/>
            <person name="Ravin N.V."/>
            <person name="Popov V.O."/>
        </authorList>
    </citation>
    <scope>NUCLEOTIDE SEQUENCE</scope>
    <source>
        <strain evidence="3">DSM 14787</strain>
    </source>
</reference>
<dbReference type="GO" id="GO:0003824">
    <property type="term" value="F:catalytic activity"/>
    <property type="evidence" value="ECO:0007669"/>
    <property type="project" value="InterPro"/>
</dbReference>
<accession>L0DVH8</accession>
<proteinExistence type="predicted"/>
<dbReference type="InterPro" id="IPR005793">
    <property type="entry name" value="Formyl_trans_C"/>
</dbReference>
<feature type="domain" description="Formyl transferase C-terminal" evidence="2">
    <location>
        <begin position="182"/>
        <end position="267"/>
    </location>
</feature>
<dbReference type="EMBL" id="CP003989">
    <property type="protein sequence ID" value="AGA32985.1"/>
    <property type="molecule type" value="Genomic_DNA"/>
</dbReference>
<name>L0DVH8_THIND</name>
<dbReference type="SUPFAM" id="SSF50486">
    <property type="entry name" value="FMT C-terminal domain-like"/>
    <property type="match status" value="1"/>
</dbReference>
<dbReference type="InterPro" id="IPR011034">
    <property type="entry name" value="Formyl_transferase-like_C_sf"/>
</dbReference>
<dbReference type="eggNOG" id="COG0223">
    <property type="taxonomic scope" value="Bacteria"/>
</dbReference>
<dbReference type="InterPro" id="IPR009188">
    <property type="entry name" value="NiFe-hyd_mat_HypX/HoxX"/>
</dbReference>
<dbReference type="PIRSF" id="PIRSF006787">
    <property type="entry name" value="Hydrgn_mat_HoxX"/>
    <property type="match status" value="1"/>
</dbReference>
<feature type="domain" description="Formyl transferase N-terminal" evidence="1">
    <location>
        <begin position="47"/>
        <end position="149"/>
    </location>
</feature>
<dbReference type="InterPro" id="IPR029045">
    <property type="entry name" value="ClpP/crotonase-like_dom_sf"/>
</dbReference>
<dbReference type="Pfam" id="PF00378">
    <property type="entry name" value="ECH_1"/>
    <property type="match status" value="1"/>
</dbReference>
<dbReference type="InterPro" id="IPR002376">
    <property type="entry name" value="Formyl_transf_N"/>
</dbReference>
<dbReference type="GO" id="GO:0003677">
    <property type="term" value="F:DNA binding"/>
    <property type="evidence" value="ECO:0007669"/>
    <property type="project" value="UniProtKB-KW"/>
</dbReference>
<sequence>MACYACRAMRILFLTHSFNSLSQRLFVELRRLGHEVSIEFDIHDDVTREAVAWYRPELVIAPFLKRAIPESVWRSTRCWIVHPGPVGDRGPAALDWAIEEGVREWGVTVLQADAEMDAGDVWASVAFPMRAATKSSLYRREVTDAAVQAVRLALERLADPAFRPLPLSRNPDGSRGRWRPALKASQRAIDWQRDDRDTVLRRIRAADGFPGVHDEIFGLPVRVFGAWPESRLRGEPGAVIATRNGAICRATRDGAVWITHLRPIGGDQRDLKLPAVQVLGQERLAGAPELPLDSFASASDGGTWQEIHAWTDGDVGYLAFEFHNGAMAAEQCGRLREAWERLRATPARVLVLLGGSDFWSNGIHLHRIEAAEQAAEASWENIEAMNDLTRAIIETDDRLVVSALRGNAGAGGVFLALAADEVWCAPGVVLNPHYKNMGNLYGSEYWTYLLPRRVGPDGAQAIMTNRLPLGAPEAREQGLVDAVFGSDAAAFFALAQQRAQDLAASGDLPVRVQRKRAQRRRDEAEKPLAAYREEEMQRMHLNFFGFDPSYHVARYNFVHRVPHSRTPLHLALHRRRGAGTRVAHAARNP</sequence>
<evidence type="ECO:0000259" key="2">
    <source>
        <dbReference type="Pfam" id="PF02911"/>
    </source>
</evidence>
<dbReference type="PANTHER" id="PTHR43388">
    <property type="entry name" value="HYDROGENASE MATURATION FACTOR HOXX"/>
    <property type="match status" value="1"/>
</dbReference>
<dbReference type="Gene3D" id="3.40.50.12230">
    <property type="match status" value="1"/>
</dbReference>
<dbReference type="RefSeq" id="WP_015258122.1">
    <property type="nucleotide sequence ID" value="NC_019902.2"/>
</dbReference>
<dbReference type="InterPro" id="IPR047180">
    <property type="entry name" value="HoxX-like"/>
</dbReference>
<dbReference type="Gene3D" id="3.90.226.10">
    <property type="entry name" value="2-enoyl-CoA Hydratase, Chain A, domain 1"/>
    <property type="match status" value="1"/>
</dbReference>
<evidence type="ECO:0000259" key="1">
    <source>
        <dbReference type="Pfam" id="PF00551"/>
    </source>
</evidence>
<dbReference type="PANTHER" id="PTHR43388:SF1">
    <property type="entry name" value="HYDROGENASE MATURATION FACTOR HOXX"/>
    <property type="match status" value="1"/>
</dbReference>
<dbReference type="PATRIC" id="fig|1255043.3.peg.1326"/>
<evidence type="ECO:0000313" key="3">
    <source>
        <dbReference type="EMBL" id="AGA32985.1"/>
    </source>
</evidence>
<evidence type="ECO:0000313" key="4">
    <source>
        <dbReference type="Proteomes" id="UP000010809"/>
    </source>
</evidence>
<dbReference type="STRING" id="1255043.TVNIR_1313"/>
<dbReference type="CDD" id="cd08701">
    <property type="entry name" value="FMT_C_HypX"/>
    <property type="match status" value="1"/>
</dbReference>
<keyword evidence="4" id="KW-1185">Reference proteome</keyword>
<dbReference type="AlphaFoldDB" id="L0DVH8"/>
<dbReference type="SUPFAM" id="SSF53328">
    <property type="entry name" value="Formyltransferase"/>
    <property type="match status" value="1"/>
</dbReference>
<dbReference type="KEGG" id="tni:TVNIR_1313"/>
<dbReference type="Pfam" id="PF02911">
    <property type="entry name" value="Formyl_trans_C"/>
    <property type="match status" value="1"/>
</dbReference>